<organism evidence="2 3">
    <name type="scientific">Clostridium pasteurianum BC1</name>
    <dbReference type="NCBI Taxonomy" id="86416"/>
    <lineage>
        <taxon>Bacteria</taxon>
        <taxon>Bacillati</taxon>
        <taxon>Bacillota</taxon>
        <taxon>Clostridia</taxon>
        <taxon>Eubacteriales</taxon>
        <taxon>Clostridiaceae</taxon>
        <taxon>Clostridium</taxon>
    </lineage>
</organism>
<dbReference type="RefSeq" id="WP_015614213.1">
    <property type="nucleotide sequence ID" value="NC_021182.1"/>
</dbReference>
<evidence type="ECO:0000313" key="3">
    <source>
        <dbReference type="Proteomes" id="UP000013523"/>
    </source>
</evidence>
<sequence length="346" mass="41354">MRLKEKVKKIIIIIFSIKKINKYKEYKHQKKIIYLLSPLHGNMGDQAIAYATLKFYQEQFSDYKIIEFDRDSIYSEYFAIKNCLNKDDIIVLHGGGNMGNLYMQEEKPRRFIINNFRDNKIISMTQTISFTNDEFGKKEKEKTQQIYNKNKKLILLAREDTSYNEMIKLFTVNVIKVPDIVFYLADTMDSDKNRTLITTCLRSDKESIWKNKKDKFKDRLQSEYNDVFIYDTVINRQVTFKSRIPELNTMWDNFKKSKVVVTDRLHGMIFCVITKTPCIALKSLDHKVVESYKWIKDLDYVELVDDLDYDKLKPIIERFKLKQVNEELGFKYKYYDKLAKTLKNYI</sequence>
<reference evidence="2 3" key="1">
    <citation type="submission" date="2012-01" db="EMBL/GenBank/DDBJ databases">
        <title>Complete sequence of chromosome of Clostridium pasteurianum BC1.</title>
        <authorList>
            <consortium name="US DOE Joint Genome Institute"/>
            <person name="Lucas S."/>
            <person name="Han J."/>
            <person name="Lapidus A."/>
            <person name="Cheng J.-F."/>
            <person name="Goodwin L."/>
            <person name="Pitluck S."/>
            <person name="Peters L."/>
            <person name="Mikhailova N."/>
            <person name="Teshima H."/>
            <person name="Detter J.C."/>
            <person name="Han C."/>
            <person name="Tapia R."/>
            <person name="Land M."/>
            <person name="Hauser L."/>
            <person name="Kyrpides N."/>
            <person name="Ivanova N."/>
            <person name="Pagani I."/>
            <person name="Dunn J."/>
            <person name="Taghavi S."/>
            <person name="Francis A."/>
            <person name="van der Lelie D."/>
            <person name="Woyke T."/>
        </authorList>
    </citation>
    <scope>NUCLEOTIDE SEQUENCE [LARGE SCALE GENOMIC DNA]</scope>
    <source>
        <strain evidence="2 3">BC1</strain>
    </source>
</reference>
<dbReference type="PATRIC" id="fig|86416.3.peg.858"/>
<name>R4K5S0_CLOPA</name>
<dbReference type="EMBL" id="CP003261">
    <property type="protein sequence ID" value="AGK95889.1"/>
    <property type="molecule type" value="Genomic_DNA"/>
</dbReference>
<keyword evidence="3" id="KW-1185">Reference proteome</keyword>
<feature type="domain" description="Polysaccharide pyruvyl transferase" evidence="1">
    <location>
        <begin position="42"/>
        <end position="281"/>
    </location>
</feature>
<dbReference type="AlphaFoldDB" id="R4K5S0"/>
<dbReference type="eggNOG" id="COG5039">
    <property type="taxonomic scope" value="Bacteria"/>
</dbReference>
<dbReference type="Proteomes" id="UP000013523">
    <property type="component" value="Chromosome"/>
</dbReference>
<accession>R4K5S0</accession>
<dbReference type="Pfam" id="PF04230">
    <property type="entry name" value="PS_pyruv_trans"/>
    <property type="match status" value="1"/>
</dbReference>
<protein>
    <submittedName>
        <fullName evidence="2">Exopolysaccharide biosynthesis protein</fullName>
    </submittedName>
</protein>
<evidence type="ECO:0000313" key="2">
    <source>
        <dbReference type="EMBL" id="AGK95889.1"/>
    </source>
</evidence>
<dbReference type="STRING" id="86416.Clopa_0865"/>
<proteinExistence type="predicted"/>
<evidence type="ECO:0000259" key="1">
    <source>
        <dbReference type="Pfam" id="PF04230"/>
    </source>
</evidence>
<dbReference type="HOGENOM" id="CLU_045699_1_0_9"/>
<dbReference type="InterPro" id="IPR007345">
    <property type="entry name" value="Polysacch_pyruvyl_Trfase"/>
</dbReference>
<dbReference type="KEGG" id="cpas:Clopa_0865"/>
<gene>
    <name evidence="2" type="ORF">Clopa_0865</name>
</gene>